<comment type="caution">
    <text evidence="1">The sequence shown here is derived from an EMBL/GenBank/DDBJ whole genome shotgun (WGS) entry which is preliminary data.</text>
</comment>
<dbReference type="Proteomes" id="UP000805649">
    <property type="component" value="Unassembled WGS sequence"/>
</dbReference>
<proteinExistence type="predicted"/>
<gene>
    <name evidence="1" type="ORF">CTRU02_205089</name>
</gene>
<keyword evidence="2" id="KW-1185">Reference proteome</keyword>
<protein>
    <submittedName>
        <fullName evidence="1">Uncharacterized protein</fullName>
    </submittedName>
</protein>
<reference evidence="1 2" key="1">
    <citation type="journal article" date="2020" name="Phytopathology">
        <title>Genome Sequence Resources of Colletotrichum truncatum, C. plurivorum, C. musicola, and C. sojae: Four Species Pathogenic to Soybean (Glycine max).</title>
        <authorList>
            <person name="Rogerio F."/>
            <person name="Boufleur T.R."/>
            <person name="Ciampi-Guillardi M."/>
            <person name="Sukno S.A."/>
            <person name="Thon M.R."/>
            <person name="Massola Junior N.S."/>
            <person name="Baroncelli R."/>
        </authorList>
    </citation>
    <scope>NUCLEOTIDE SEQUENCE [LARGE SCALE GENOMIC DNA]</scope>
    <source>
        <strain evidence="1 2">CMES1059</strain>
    </source>
</reference>
<sequence length="152" mass="17007">MKAESDKICGSCMGLITNISTGDFRHTKELDWHQNTKALIESKKTCQICATVWDFFLGPNRDAVVERFEDVNHQDNFPVSLRLSDAKSTGETPGLTWATLDTTLEVKQRAFQYLADGNIGVSIETSEDQPSKPFHHSNHAEIDNGQPLIQND</sequence>
<organism evidence="1 2">
    <name type="scientific">Colletotrichum truncatum</name>
    <name type="common">Anthracnose fungus</name>
    <name type="synonym">Colletotrichum capsici</name>
    <dbReference type="NCBI Taxonomy" id="5467"/>
    <lineage>
        <taxon>Eukaryota</taxon>
        <taxon>Fungi</taxon>
        <taxon>Dikarya</taxon>
        <taxon>Ascomycota</taxon>
        <taxon>Pezizomycotina</taxon>
        <taxon>Sordariomycetes</taxon>
        <taxon>Hypocreomycetidae</taxon>
        <taxon>Glomerellales</taxon>
        <taxon>Glomerellaceae</taxon>
        <taxon>Colletotrichum</taxon>
        <taxon>Colletotrichum truncatum species complex</taxon>
    </lineage>
</organism>
<dbReference type="EMBL" id="VUJX02000003">
    <property type="protein sequence ID" value="KAL0938479.1"/>
    <property type="molecule type" value="Genomic_DNA"/>
</dbReference>
<name>A0ACC3Z310_COLTU</name>
<evidence type="ECO:0000313" key="1">
    <source>
        <dbReference type="EMBL" id="KAL0938479.1"/>
    </source>
</evidence>
<accession>A0ACC3Z310</accession>
<evidence type="ECO:0000313" key="2">
    <source>
        <dbReference type="Proteomes" id="UP000805649"/>
    </source>
</evidence>